<comment type="caution">
    <text evidence="3">The sequence shown here is derived from an EMBL/GenBank/DDBJ whole genome shotgun (WGS) entry which is preliminary data.</text>
</comment>
<evidence type="ECO:0000256" key="2">
    <source>
        <dbReference type="SAM" id="Phobius"/>
    </source>
</evidence>
<keyword evidence="2" id="KW-1133">Transmembrane helix</keyword>
<evidence type="ECO:0000313" key="3">
    <source>
        <dbReference type="EMBL" id="EAA20918.1"/>
    </source>
</evidence>
<proteinExistence type="predicted"/>
<keyword evidence="4" id="KW-1185">Reference proteome</keyword>
<gene>
    <name evidence="3" type="ORF">PY00157</name>
</gene>
<keyword evidence="2" id="KW-0472">Membrane</keyword>
<name>Q7RT44_PLAYO</name>
<feature type="compositionally biased region" description="Basic and acidic residues" evidence="1">
    <location>
        <begin position="273"/>
        <end position="336"/>
    </location>
</feature>
<reference evidence="3 4" key="1">
    <citation type="journal article" date="2002" name="Nature">
        <title>Genome sequence and comparative analysis of the model rodent malaria parasite Plasmodium yoelii yoelii.</title>
        <authorList>
            <person name="Carlton J.M."/>
            <person name="Angiuoli S.V."/>
            <person name="Suh B.B."/>
            <person name="Kooij T.W."/>
            <person name="Pertea M."/>
            <person name="Silva J.C."/>
            <person name="Ermolaeva M.D."/>
            <person name="Allen J.E."/>
            <person name="Selengut J.D."/>
            <person name="Koo H.L."/>
            <person name="Peterson J.D."/>
            <person name="Pop M."/>
            <person name="Kosack D.S."/>
            <person name="Shumway M.F."/>
            <person name="Bidwell S.L."/>
            <person name="Shallom S.J."/>
            <person name="van Aken S.E."/>
            <person name="Riedmuller S.B."/>
            <person name="Feldblyum T.V."/>
            <person name="Cho J.K."/>
            <person name="Quackenbush J."/>
            <person name="Sedegah M."/>
            <person name="Shoaibi A."/>
            <person name="Cummings L.M."/>
            <person name="Florens L."/>
            <person name="Yates J.R."/>
            <person name="Raine J.D."/>
            <person name="Sinden R.E."/>
            <person name="Harris M.A."/>
            <person name="Cunningham D.A."/>
            <person name="Preiser P.R."/>
            <person name="Bergman L.W."/>
            <person name="Vaidya A.B."/>
            <person name="van Lin L.H."/>
            <person name="Janse C.J."/>
            <person name="Waters A.P."/>
            <person name="Smith H.O."/>
            <person name="White O.R."/>
            <person name="Salzberg S.L."/>
            <person name="Venter J.C."/>
            <person name="Fraser C.M."/>
            <person name="Hoffman S.L."/>
            <person name="Gardner M.J."/>
            <person name="Carucci D.J."/>
        </authorList>
    </citation>
    <scope>NUCLEOTIDE SEQUENCE [LARGE SCALE GENOMIC DNA]</scope>
    <source>
        <strain evidence="3 4">17XNL</strain>
    </source>
</reference>
<feature type="region of interest" description="Disordered" evidence="1">
    <location>
        <begin position="266"/>
        <end position="336"/>
    </location>
</feature>
<dbReference type="EMBL" id="AABL01000041">
    <property type="protein sequence ID" value="EAA20918.1"/>
    <property type="molecule type" value="Genomic_DNA"/>
</dbReference>
<accession>Q7RT44</accession>
<dbReference type="FunCoup" id="Q7RT44">
    <property type="interactions" value="5"/>
</dbReference>
<keyword evidence="2" id="KW-0812">Transmembrane</keyword>
<feature type="transmembrane region" description="Helical" evidence="2">
    <location>
        <begin position="467"/>
        <end position="486"/>
    </location>
</feature>
<sequence length="518" mass="61439">MENFPYIVILSHNKDKIQNFVKYLLTQFEVIEHYNDEEWDQVLCENKEGTDDNLTDFIFKKEAKIEIVNKYYQAQVIILSCIPYSLNEKQNDDSIKKKIINNNLFSDHNKYKNLKLNCEGIIFLFNKFNEDSKKIINNNPFINLEAKCNEYIKDTKSGKMIKNDDFDFSNLYKDIGVKIAIFPLLLQKNENQILQFCTEYFIECLYIEYESNNTDNQNFDANNKIINQNKKKINKIDEFYDNDAERFIEALHCHMWKGLQLKNGKINIPNNENTKKNDKSQDISLSKEKSLELKNNEQKESSKNSEEKLEKNENQKKNDQSEKKNNSDTHDRKDDKFMENFNQIVEKIKLAKIENKKCNNDSERRKKAENMILELQQYFYVTFQSMYCAILLSITMGIYTTLHKVISSLGGLLLILYQLSKINQNDMILTNLKKYMLDTPYVEFSNFILLSFSYLLLNIFGSTKNKIATNLKVIICAYYAMFMLYLRHVYALFTPCLCFIYILFMLLLFQDITYQKYQ</sequence>
<organism evidence="3 4">
    <name type="scientific">Plasmodium yoelii yoelii</name>
    <dbReference type="NCBI Taxonomy" id="73239"/>
    <lineage>
        <taxon>Eukaryota</taxon>
        <taxon>Sar</taxon>
        <taxon>Alveolata</taxon>
        <taxon>Apicomplexa</taxon>
        <taxon>Aconoidasida</taxon>
        <taxon>Haemosporida</taxon>
        <taxon>Plasmodiidae</taxon>
        <taxon>Plasmodium</taxon>
        <taxon>Plasmodium (Vinckeia)</taxon>
    </lineage>
</organism>
<dbReference type="Proteomes" id="UP000008553">
    <property type="component" value="Unassembled WGS sequence"/>
</dbReference>
<protein>
    <submittedName>
        <fullName evidence="3">Uncharacterized protein</fullName>
    </submittedName>
</protein>
<dbReference type="PaxDb" id="73239-Q7RT44"/>
<evidence type="ECO:0000256" key="1">
    <source>
        <dbReference type="SAM" id="MobiDB-lite"/>
    </source>
</evidence>
<evidence type="ECO:0000313" key="4">
    <source>
        <dbReference type="Proteomes" id="UP000008553"/>
    </source>
</evidence>
<feature type="transmembrane region" description="Helical" evidence="2">
    <location>
        <begin position="492"/>
        <end position="509"/>
    </location>
</feature>
<dbReference type="AlphaFoldDB" id="Q7RT44"/>
<feature type="transmembrane region" description="Helical" evidence="2">
    <location>
        <begin position="405"/>
        <end position="420"/>
    </location>
</feature>
<feature type="transmembrane region" description="Helical" evidence="2">
    <location>
        <begin position="440"/>
        <end position="460"/>
    </location>
</feature>
<feature type="transmembrane region" description="Helical" evidence="2">
    <location>
        <begin position="378"/>
        <end position="398"/>
    </location>
</feature>
<dbReference type="InParanoid" id="Q7RT44"/>
<dbReference type="Pfam" id="PF10199">
    <property type="entry name" value="Adaptin_binding"/>
    <property type="match status" value="1"/>
</dbReference>